<dbReference type="EMBL" id="LS483254">
    <property type="protein sequence ID" value="SQD92256.1"/>
    <property type="molecule type" value="Genomic_DNA"/>
</dbReference>
<dbReference type="AlphaFoldDB" id="A0A2X3KXG0"/>
<sequence>MSFSVRRGLGATLIVVAHRLSTIYMADRIYLLEGGPVVCKGAHGELLARCHGYRALFEKQLVHESGVRP</sequence>
<gene>
    <name evidence="1" type="ORF">BARAN1_0231</name>
</gene>
<dbReference type="PANTHER" id="PTHR43394">
    <property type="entry name" value="ATP-DEPENDENT PERMEASE MDL1, MITOCHONDRIAL"/>
    <property type="match status" value="1"/>
</dbReference>
<organism evidence="1 2">
    <name type="scientific">Candidatus Bipolaricaulis anaerobius</name>
    <dbReference type="NCBI Taxonomy" id="2026885"/>
    <lineage>
        <taxon>Bacteria</taxon>
        <taxon>Candidatus Bipolaricaulota</taxon>
        <taxon>Candidatus Bipolaricaulia</taxon>
        <taxon>Candidatus Bipolaricaulales</taxon>
        <taxon>Candidatus Bipolaricaulaceae</taxon>
        <taxon>Candidatus Bipolaricaulis</taxon>
    </lineage>
</organism>
<dbReference type="Gene3D" id="3.40.50.300">
    <property type="entry name" value="P-loop containing nucleotide triphosphate hydrolases"/>
    <property type="match status" value="1"/>
</dbReference>
<evidence type="ECO:0000313" key="1">
    <source>
        <dbReference type="EMBL" id="SQD92256.1"/>
    </source>
</evidence>
<dbReference type="InterPro" id="IPR039421">
    <property type="entry name" value="Type_1_exporter"/>
</dbReference>
<keyword evidence="2" id="KW-1185">Reference proteome</keyword>
<proteinExistence type="predicted"/>
<dbReference type="PANTHER" id="PTHR43394:SF1">
    <property type="entry name" value="ATP-BINDING CASSETTE SUB-FAMILY B MEMBER 10, MITOCHONDRIAL"/>
    <property type="match status" value="1"/>
</dbReference>
<dbReference type="SUPFAM" id="SSF52540">
    <property type="entry name" value="P-loop containing nucleoside triphosphate hydrolases"/>
    <property type="match status" value="1"/>
</dbReference>
<evidence type="ECO:0000313" key="2">
    <source>
        <dbReference type="Proteomes" id="UP000249818"/>
    </source>
</evidence>
<dbReference type="Proteomes" id="UP000249818">
    <property type="component" value="Chromosome BARAN1"/>
</dbReference>
<protein>
    <submittedName>
        <fullName evidence="1">Uncharacterized protein</fullName>
    </submittedName>
</protein>
<accession>A0A2X3KXG0</accession>
<reference evidence="2" key="1">
    <citation type="submission" date="2018-05" db="EMBL/GenBank/DDBJ databases">
        <authorList>
            <person name="Hao L."/>
        </authorList>
    </citation>
    <scope>NUCLEOTIDE SEQUENCE [LARGE SCALE GENOMIC DNA]</scope>
</reference>
<dbReference type="GO" id="GO:0015421">
    <property type="term" value="F:ABC-type oligopeptide transporter activity"/>
    <property type="evidence" value="ECO:0007669"/>
    <property type="project" value="TreeGrafter"/>
</dbReference>
<dbReference type="InterPro" id="IPR027417">
    <property type="entry name" value="P-loop_NTPase"/>
</dbReference>
<name>A0A2X3KXG0_9BACT</name>
<dbReference type="KEGG" id="bana:BARAN1_0231"/>